<keyword evidence="2" id="KW-1185">Reference proteome</keyword>
<reference evidence="1" key="3">
    <citation type="journal article" date="2017" name="Nature">
        <title>Genome sequence of the progenitor of the wheat D genome Aegilops tauschii.</title>
        <authorList>
            <person name="Luo M.C."/>
            <person name="Gu Y.Q."/>
            <person name="Puiu D."/>
            <person name="Wang H."/>
            <person name="Twardziok S.O."/>
            <person name="Deal K.R."/>
            <person name="Huo N."/>
            <person name="Zhu T."/>
            <person name="Wang L."/>
            <person name="Wang Y."/>
            <person name="McGuire P.E."/>
            <person name="Liu S."/>
            <person name="Long H."/>
            <person name="Ramasamy R.K."/>
            <person name="Rodriguez J.C."/>
            <person name="Van S.L."/>
            <person name="Yuan L."/>
            <person name="Wang Z."/>
            <person name="Xia Z."/>
            <person name="Xiao L."/>
            <person name="Anderson O.D."/>
            <person name="Ouyang S."/>
            <person name="Liang Y."/>
            <person name="Zimin A.V."/>
            <person name="Pertea G."/>
            <person name="Qi P."/>
            <person name="Bennetzen J.L."/>
            <person name="Dai X."/>
            <person name="Dawson M.W."/>
            <person name="Muller H.G."/>
            <person name="Kugler K."/>
            <person name="Rivarola-Duarte L."/>
            <person name="Spannagl M."/>
            <person name="Mayer K.F.X."/>
            <person name="Lu F.H."/>
            <person name="Bevan M.W."/>
            <person name="Leroy P."/>
            <person name="Li P."/>
            <person name="You F.M."/>
            <person name="Sun Q."/>
            <person name="Liu Z."/>
            <person name="Lyons E."/>
            <person name="Wicker T."/>
            <person name="Salzberg S.L."/>
            <person name="Devos K.M."/>
            <person name="Dvorak J."/>
        </authorList>
    </citation>
    <scope>NUCLEOTIDE SEQUENCE [LARGE SCALE GENOMIC DNA]</scope>
    <source>
        <strain evidence="1">cv. AL8/78</strain>
    </source>
</reference>
<dbReference type="Gramene" id="AET2Gv20198100.3">
    <property type="protein sequence ID" value="AET2Gv20198100.3"/>
    <property type="gene ID" value="AET2Gv20198100"/>
</dbReference>
<reference evidence="2" key="1">
    <citation type="journal article" date="2014" name="Science">
        <title>Ancient hybridizations among the ancestral genomes of bread wheat.</title>
        <authorList>
            <consortium name="International Wheat Genome Sequencing Consortium,"/>
            <person name="Marcussen T."/>
            <person name="Sandve S.R."/>
            <person name="Heier L."/>
            <person name="Spannagl M."/>
            <person name="Pfeifer M."/>
            <person name="Jakobsen K.S."/>
            <person name="Wulff B.B."/>
            <person name="Steuernagel B."/>
            <person name="Mayer K.F."/>
            <person name="Olsen O.A."/>
        </authorList>
    </citation>
    <scope>NUCLEOTIDE SEQUENCE [LARGE SCALE GENOMIC DNA]</scope>
    <source>
        <strain evidence="2">cv. AL8/78</strain>
    </source>
</reference>
<proteinExistence type="predicted"/>
<reference evidence="1" key="4">
    <citation type="submission" date="2019-03" db="UniProtKB">
        <authorList>
            <consortium name="EnsemblPlants"/>
        </authorList>
    </citation>
    <scope>IDENTIFICATION</scope>
</reference>
<evidence type="ECO:0000313" key="2">
    <source>
        <dbReference type="Proteomes" id="UP000015105"/>
    </source>
</evidence>
<protein>
    <submittedName>
        <fullName evidence="1">Uncharacterized protein</fullName>
    </submittedName>
</protein>
<dbReference type="EnsemblPlants" id="AET2Gv20198100.3">
    <property type="protein sequence ID" value="AET2Gv20198100.3"/>
    <property type="gene ID" value="AET2Gv20198100"/>
</dbReference>
<name>A0A453AMR5_AEGTS</name>
<dbReference type="Proteomes" id="UP000015105">
    <property type="component" value="Chromosome 2D"/>
</dbReference>
<dbReference type="AlphaFoldDB" id="A0A453AMR5"/>
<organism evidence="1 2">
    <name type="scientific">Aegilops tauschii subsp. strangulata</name>
    <name type="common">Goatgrass</name>
    <dbReference type="NCBI Taxonomy" id="200361"/>
    <lineage>
        <taxon>Eukaryota</taxon>
        <taxon>Viridiplantae</taxon>
        <taxon>Streptophyta</taxon>
        <taxon>Embryophyta</taxon>
        <taxon>Tracheophyta</taxon>
        <taxon>Spermatophyta</taxon>
        <taxon>Magnoliopsida</taxon>
        <taxon>Liliopsida</taxon>
        <taxon>Poales</taxon>
        <taxon>Poaceae</taxon>
        <taxon>BOP clade</taxon>
        <taxon>Pooideae</taxon>
        <taxon>Triticodae</taxon>
        <taxon>Triticeae</taxon>
        <taxon>Triticinae</taxon>
        <taxon>Aegilops</taxon>
    </lineage>
</organism>
<sequence length="42" mass="4898">MCFSCSFTMMWTTMHQCHRFQHSIIKSLSSSCKLETPLDSEP</sequence>
<evidence type="ECO:0000313" key="1">
    <source>
        <dbReference type="EnsemblPlants" id="AET2Gv20198100.3"/>
    </source>
</evidence>
<accession>A0A453AMR5</accession>
<reference evidence="2" key="2">
    <citation type="journal article" date="2017" name="Nat. Plants">
        <title>The Aegilops tauschii genome reveals multiple impacts of transposons.</title>
        <authorList>
            <person name="Zhao G."/>
            <person name="Zou C."/>
            <person name="Li K."/>
            <person name="Wang K."/>
            <person name="Li T."/>
            <person name="Gao L."/>
            <person name="Zhang X."/>
            <person name="Wang H."/>
            <person name="Yang Z."/>
            <person name="Liu X."/>
            <person name="Jiang W."/>
            <person name="Mao L."/>
            <person name="Kong X."/>
            <person name="Jiao Y."/>
            <person name="Jia J."/>
        </authorList>
    </citation>
    <scope>NUCLEOTIDE SEQUENCE [LARGE SCALE GENOMIC DNA]</scope>
    <source>
        <strain evidence="2">cv. AL8/78</strain>
    </source>
</reference>
<reference evidence="1" key="5">
    <citation type="journal article" date="2021" name="G3 (Bethesda)">
        <title>Aegilops tauschii genome assembly Aet v5.0 features greater sequence contiguity and improved annotation.</title>
        <authorList>
            <person name="Wang L."/>
            <person name="Zhu T."/>
            <person name="Rodriguez J.C."/>
            <person name="Deal K.R."/>
            <person name="Dubcovsky J."/>
            <person name="McGuire P.E."/>
            <person name="Lux T."/>
            <person name="Spannagl M."/>
            <person name="Mayer K.F.X."/>
            <person name="Baldrich P."/>
            <person name="Meyers B.C."/>
            <person name="Huo N."/>
            <person name="Gu Y.Q."/>
            <person name="Zhou H."/>
            <person name="Devos K.M."/>
            <person name="Bennetzen J.L."/>
            <person name="Unver T."/>
            <person name="Budak H."/>
            <person name="Gulick P.J."/>
            <person name="Galiba G."/>
            <person name="Kalapos B."/>
            <person name="Nelson D.R."/>
            <person name="Li P."/>
            <person name="You F.M."/>
            <person name="Luo M.C."/>
            <person name="Dvorak J."/>
        </authorList>
    </citation>
    <scope>NUCLEOTIDE SEQUENCE [LARGE SCALE GENOMIC DNA]</scope>
    <source>
        <strain evidence="1">cv. AL8/78</strain>
    </source>
</reference>